<accession>A0A0K2V0I3</accession>
<dbReference type="EMBL" id="HACA01026657">
    <property type="protein sequence ID" value="CDW44018.1"/>
    <property type="molecule type" value="Transcribed_RNA"/>
</dbReference>
<sequence length="68" mass="8012">MAQRLIVTKYEICNRYDIHTYHFGTGFGKPRFSIDIMQYTTPSDLVSFDSWFIFTLLGLETNSLRKKV</sequence>
<protein>
    <submittedName>
        <fullName evidence="1">Putative LOC101238012 [Hydra vulgaris]</fullName>
    </submittedName>
</protein>
<reference evidence="1" key="1">
    <citation type="submission" date="2014-05" db="EMBL/GenBank/DDBJ databases">
        <authorList>
            <person name="Chronopoulou M."/>
        </authorList>
    </citation>
    <scope>NUCLEOTIDE SEQUENCE</scope>
    <source>
        <tissue evidence="1">Whole organism</tissue>
    </source>
</reference>
<dbReference type="AlphaFoldDB" id="A0A0K2V0I3"/>
<proteinExistence type="predicted"/>
<evidence type="ECO:0000313" key="1">
    <source>
        <dbReference type="EMBL" id="CDW44018.1"/>
    </source>
</evidence>
<organism evidence="1">
    <name type="scientific">Lepeophtheirus salmonis</name>
    <name type="common">Salmon louse</name>
    <name type="synonym">Caligus salmonis</name>
    <dbReference type="NCBI Taxonomy" id="72036"/>
    <lineage>
        <taxon>Eukaryota</taxon>
        <taxon>Metazoa</taxon>
        <taxon>Ecdysozoa</taxon>
        <taxon>Arthropoda</taxon>
        <taxon>Crustacea</taxon>
        <taxon>Multicrustacea</taxon>
        <taxon>Hexanauplia</taxon>
        <taxon>Copepoda</taxon>
        <taxon>Siphonostomatoida</taxon>
        <taxon>Caligidae</taxon>
        <taxon>Lepeophtheirus</taxon>
    </lineage>
</organism>
<name>A0A0K2V0I3_LEPSM</name>